<dbReference type="SUPFAM" id="SSF46992">
    <property type="entry name" value="Ribosomal protein S20"/>
    <property type="match status" value="1"/>
</dbReference>
<dbReference type="InterPro" id="IPR002583">
    <property type="entry name" value="Ribosomal_bS20"/>
</dbReference>
<dbReference type="GO" id="GO:0003735">
    <property type="term" value="F:structural constituent of ribosome"/>
    <property type="evidence" value="ECO:0007669"/>
    <property type="project" value="InterPro"/>
</dbReference>
<keyword evidence="5 7" id="KW-0687">Ribonucleoprotein</keyword>
<evidence type="ECO:0000256" key="7">
    <source>
        <dbReference type="HAMAP-Rule" id="MF_00500"/>
    </source>
</evidence>
<keyword evidence="4 7" id="KW-0689">Ribosomal protein</keyword>
<comment type="function">
    <text evidence="7">Binds directly to 16S ribosomal RNA.</text>
</comment>
<proteinExistence type="inferred from homology"/>
<evidence type="ECO:0000313" key="9">
    <source>
        <dbReference type="EMBL" id="RGT56231.1"/>
    </source>
</evidence>
<evidence type="ECO:0000313" key="10">
    <source>
        <dbReference type="Proteomes" id="UP000284731"/>
    </source>
</evidence>
<accession>A0A412PF32</accession>
<dbReference type="PANTHER" id="PTHR33398">
    <property type="entry name" value="30S RIBOSOMAL PROTEIN S20"/>
    <property type="match status" value="1"/>
</dbReference>
<dbReference type="GO" id="GO:0006412">
    <property type="term" value="P:translation"/>
    <property type="evidence" value="ECO:0007669"/>
    <property type="project" value="UniProtKB-UniRule"/>
</dbReference>
<dbReference type="InterPro" id="IPR036510">
    <property type="entry name" value="Ribosomal_bS20_sf"/>
</dbReference>
<keyword evidence="3 7" id="KW-0694">RNA-binding</keyword>
<protein>
    <recommendedName>
        <fullName evidence="6 7">Small ribosomal subunit protein bS20</fullName>
    </recommendedName>
</protein>
<evidence type="ECO:0000256" key="8">
    <source>
        <dbReference type="SAM" id="MobiDB-lite"/>
    </source>
</evidence>
<dbReference type="PANTHER" id="PTHR33398:SF1">
    <property type="entry name" value="SMALL RIBOSOMAL SUBUNIT PROTEIN BS20C"/>
    <property type="match status" value="1"/>
</dbReference>
<evidence type="ECO:0000256" key="1">
    <source>
        <dbReference type="ARBA" id="ARBA00007634"/>
    </source>
</evidence>
<evidence type="ECO:0000256" key="3">
    <source>
        <dbReference type="ARBA" id="ARBA00022884"/>
    </source>
</evidence>
<evidence type="ECO:0000256" key="4">
    <source>
        <dbReference type="ARBA" id="ARBA00022980"/>
    </source>
</evidence>
<comment type="similarity">
    <text evidence="1 7">Belongs to the bacterial ribosomal protein bS20 family.</text>
</comment>
<keyword evidence="2 7" id="KW-0699">rRNA-binding</keyword>
<comment type="caution">
    <text evidence="9">The sequence shown here is derived from an EMBL/GenBank/DDBJ whole genome shotgun (WGS) entry which is preliminary data.</text>
</comment>
<dbReference type="RefSeq" id="WP_118764762.1">
    <property type="nucleotide sequence ID" value="NZ_CABJCF010000002.1"/>
</dbReference>
<name>A0A412PF32_9FIRM</name>
<dbReference type="GO" id="GO:0005829">
    <property type="term" value="C:cytosol"/>
    <property type="evidence" value="ECO:0007669"/>
    <property type="project" value="TreeGrafter"/>
</dbReference>
<dbReference type="AlphaFoldDB" id="A0A412PF32"/>
<dbReference type="Pfam" id="PF01649">
    <property type="entry name" value="Ribosomal_S20p"/>
    <property type="match status" value="1"/>
</dbReference>
<dbReference type="EMBL" id="QRWX01000002">
    <property type="protein sequence ID" value="RGT56231.1"/>
    <property type="molecule type" value="Genomic_DNA"/>
</dbReference>
<evidence type="ECO:0000256" key="2">
    <source>
        <dbReference type="ARBA" id="ARBA00022730"/>
    </source>
</evidence>
<sequence>MANIKSQKKRALTNLKRQNAKAGQKSELKTAIKKVLLAVEAKDIEAATAAYNTANKCLDKAVVSHIKNNNYAARQKSRLAKAVNSIQK</sequence>
<gene>
    <name evidence="7 9" type="primary">rpsT</name>
    <name evidence="9" type="ORF">DWX20_05330</name>
</gene>
<dbReference type="NCBIfam" id="TIGR00029">
    <property type="entry name" value="S20"/>
    <property type="match status" value="1"/>
</dbReference>
<dbReference type="GO" id="GO:0070181">
    <property type="term" value="F:small ribosomal subunit rRNA binding"/>
    <property type="evidence" value="ECO:0007669"/>
    <property type="project" value="TreeGrafter"/>
</dbReference>
<dbReference type="HAMAP" id="MF_00500">
    <property type="entry name" value="Ribosomal_bS20"/>
    <property type="match status" value="1"/>
</dbReference>
<organism evidence="9 10">
    <name type="scientific">Solobacterium moorei</name>
    <dbReference type="NCBI Taxonomy" id="102148"/>
    <lineage>
        <taxon>Bacteria</taxon>
        <taxon>Bacillati</taxon>
        <taxon>Bacillota</taxon>
        <taxon>Erysipelotrichia</taxon>
        <taxon>Erysipelotrichales</taxon>
        <taxon>Erysipelotrichaceae</taxon>
        <taxon>Solobacterium</taxon>
    </lineage>
</organism>
<evidence type="ECO:0000256" key="5">
    <source>
        <dbReference type="ARBA" id="ARBA00023274"/>
    </source>
</evidence>
<evidence type="ECO:0000256" key="6">
    <source>
        <dbReference type="ARBA" id="ARBA00035136"/>
    </source>
</evidence>
<dbReference type="Gene3D" id="1.20.58.110">
    <property type="entry name" value="Ribosomal protein S20"/>
    <property type="match status" value="1"/>
</dbReference>
<dbReference type="GO" id="GO:0015935">
    <property type="term" value="C:small ribosomal subunit"/>
    <property type="evidence" value="ECO:0007669"/>
    <property type="project" value="TreeGrafter"/>
</dbReference>
<feature type="compositionally biased region" description="Basic residues" evidence="8">
    <location>
        <begin position="1"/>
        <end position="11"/>
    </location>
</feature>
<reference evidence="9 10" key="1">
    <citation type="submission" date="2018-08" db="EMBL/GenBank/DDBJ databases">
        <title>A genome reference for cultivated species of the human gut microbiota.</title>
        <authorList>
            <person name="Zou Y."/>
            <person name="Xue W."/>
            <person name="Luo G."/>
        </authorList>
    </citation>
    <scope>NUCLEOTIDE SEQUENCE [LARGE SCALE GENOMIC DNA]</scope>
    <source>
        <strain evidence="9 10">AF18-46</strain>
    </source>
</reference>
<feature type="region of interest" description="Disordered" evidence="8">
    <location>
        <begin position="1"/>
        <end position="24"/>
    </location>
</feature>
<dbReference type="Proteomes" id="UP000284731">
    <property type="component" value="Unassembled WGS sequence"/>
</dbReference>